<evidence type="ECO:0000256" key="1">
    <source>
        <dbReference type="ARBA" id="ARBA00005060"/>
    </source>
</evidence>
<organism evidence="9 10">
    <name type="scientific">Candidatus Coatesbacteria bacterium RBG_13_66_14</name>
    <dbReference type="NCBI Taxonomy" id="1817816"/>
    <lineage>
        <taxon>Bacteria</taxon>
        <taxon>Candidatus Coatesiibacteriota</taxon>
    </lineage>
</organism>
<evidence type="ECO:0000256" key="3">
    <source>
        <dbReference type="ARBA" id="ARBA00022842"/>
    </source>
</evidence>
<reference evidence="9 10" key="1">
    <citation type="journal article" date="2016" name="Nat. Commun.">
        <title>Thousands of microbial genomes shed light on interconnected biogeochemical processes in an aquifer system.</title>
        <authorList>
            <person name="Anantharaman K."/>
            <person name="Brown C.T."/>
            <person name="Hug L.A."/>
            <person name="Sharon I."/>
            <person name="Castelle C.J."/>
            <person name="Probst A.J."/>
            <person name="Thomas B.C."/>
            <person name="Singh A."/>
            <person name="Wilkins M.J."/>
            <person name="Karaoz U."/>
            <person name="Brodie E.L."/>
            <person name="Williams K.H."/>
            <person name="Hubbard S.S."/>
            <person name="Banfield J.F."/>
        </authorList>
    </citation>
    <scope>NUCLEOTIDE SEQUENCE [LARGE SCALE GENOMIC DNA]</scope>
</reference>
<dbReference type="STRING" id="1817816.A2Y64_08790"/>
<dbReference type="InterPro" id="IPR050709">
    <property type="entry name" value="Biotin_Carboxyl_Carrier/Decarb"/>
</dbReference>
<dbReference type="InterPro" id="IPR000089">
    <property type="entry name" value="Biotin_lipoyl"/>
</dbReference>
<evidence type="ECO:0000256" key="2">
    <source>
        <dbReference type="ARBA" id="ARBA00013050"/>
    </source>
</evidence>
<keyword evidence="4" id="KW-0442">Lipid degradation</keyword>
<dbReference type="Pfam" id="PF00364">
    <property type="entry name" value="Biotin_lipoyl"/>
    <property type="match status" value="1"/>
</dbReference>
<keyword evidence="4" id="KW-0443">Lipid metabolism</keyword>
<sequence length="168" mass="18817">MKYETRIGDRGYEVEITPGEAGSRVHLDGREIAVDFREISPRALYSIIIDGRSYELWLRREGADYHVFAHGRSLCVTVRDERRRRVESLQAAMPQAKTGFTLRAPMPAVVTAVLVEPGQEVKRGDILCRLEAMKMENEMASEADGTVKEVKVAAGEGVEKDRVLVVVE</sequence>
<dbReference type="PROSITE" id="PS00188">
    <property type="entry name" value="BIOTIN"/>
    <property type="match status" value="1"/>
</dbReference>
<dbReference type="InterPro" id="IPR041265">
    <property type="entry name" value="PCC_BT"/>
</dbReference>
<dbReference type="SUPFAM" id="SSF51230">
    <property type="entry name" value="Single hybrid motif"/>
    <property type="match status" value="1"/>
</dbReference>
<dbReference type="InterPro" id="IPR011053">
    <property type="entry name" value="Single_hybrid_motif"/>
</dbReference>
<dbReference type="EMBL" id="MFAF01000117">
    <property type="protein sequence ID" value="OGD73690.1"/>
    <property type="molecule type" value="Genomic_DNA"/>
</dbReference>
<evidence type="ECO:0000313" key="9">
    <source>
        <dbReference type="EMBL" id="OGD73690.1"/>
    </source>
</evidence>
<name>A0A1F5F273_9BACT</name>
<comment type="catalytic activity">
    <reaction evidence="7">
        <text>propanoyl-CoA + hydrogencarbonate + ATP = (S)-methylmalonyl-CoA + ADP + phosphate + H(+)</text>
        <dbReference type="Rhea" id="RHEA:23720"/>
        <dbReference type="ChEBI" id="CHEBI:15378"/>
        <dbReference type="ChEBI" id="CHEBI:17544"/>
        <dbReference type="ChEBI" id="CHEBI:30616"/>
        <dbReference type="ChEBI" id="CHEBI:43474"/>
        <dbReference type="ChEBI" id="CHEBI:57327"/>
        <dbReference type="ChEBI" id="CHEBI:57392"/>
        <dbReference type="ChEBI" id="CHEBI:456216"/>
        <dbReference type="EC" id="6.4.1.3"/>
    </reaction>
    <physiologicalReaction direction="left-to-right" evidence="7">
        <dbReference type="Rhea" id="RHEA:23721"/>
    </physiologicalReaction>
</comment>
<evidence type="ECO:0000256" key="6">
    <source>
        <dbReference type="ARBA" id="ARBA00023267"/>
    </source>
</evidence>
<evidence type="ECO:0000256" key="4">
    <source>
        <dbReference type="ARBA" id="ARBA00022963"/>
    </source>
</evidence>
<keyword evidence="5" id="KW-0464">Manganese</keyword>
<evidence type="ECO:0000256" key="7">
    <source>
        <dbReference type="ARBA" id="ARBA00049495"/>
    </source>
</evidence>
<proteinExistence type="predicted"/>
<dbReference type="Gene3D" id="2.40.50.100">
    <property type="match status" value="1"/>
</dbReference>
<evidence type="ECO:0000259" key="8">
    <source>
        <dbReference type="PROSITE" id="PS50968"/>
    </source>
</evidence>
<dbReference type="PANTHER" id="PTHR45266">
    <property type="entry name" value="OXALOACETATE DECARBOXYLASE ALPHA CHAIN"/>
    <property type="match status" value="1"/>
</dbReference>
<protein>
    <recommendedName>
        <fullName evidence="2">propionyl-CoA carboxylase</fullName>
        <ecNumber evidence="2">6.4.1.3</ecNumber>
    </recommendedName>
</protein>
<evidence type="ECO:0000256" key="5">
    <source>
        <dbReference type="ARBA" id="ARBA00023211"/>
    </source>
</evidence>
<dbReference type="AlphaFoldDB" id="A0A1F5F273"/>
<evidence type="ECO:0000313" key="10">
    <source>
        <dbReference type="Proteomes" id="UP000177187"/>
    </source>
</evidence>
<dbReference type="Pfam" id="PF18140">
    <property type="entry name" value="PCC_BT"/>
    <property type="match status" value="1"/>
</dbReference>
<accession>A0A1F5F273</accession>
<gene>
    <name evidence="9" type="ORF">A2Y64_08790</name>
</gene>
<dbReference type="FunFam" id="2.40.50.100:FF:000003">
    <property type="entry name" value="Acetyl-CoA carboxylase biotin carboxyl carrier protein"/>
    <property type="match status" value="1"/>
</dbReference>
<comment type="caution">
    <text evidence="9">The sequence shown here is derived from an EMBL/GenBank/DDBJ whole genome shotgun (WGS) entry which is preliminary data.</text>
</comment>
<dbReference type="Proteomes" id="UP000177187">
    <property type="component" value="Unassembled WGS sequence"/>
</dbReference>
<dbReference type="PROSITE" id="PS50968">
    <property type="entry name" value="BIOTINYL_LIPOYL"/>
    <property type="match status" value="1"/>
</dbReference>
<dbReference type="EC" id="6.4.1.3" evidence="2"/>
<keyword evidence="3" id="KW-0460">Magnesium</keyword>
<dbReference type="PANTHER" id="PTHR45266:SF3">
    <property type="entry name" value="OXALOACETATE DECARBOXYLASE ALPHA CHAIN"/>
    <property type="match status" value="1"/>
</dbReference>
<dbReference type="InterPro" id="IPR001882">
    <property type="entry name" value="Biotin_BS"/>
</dbReference>
<feature type="domain" description="Lipoyl-binding" evidence="8">
    <location>
        <begin position="88"/>
        <end position="168"/>
    </location>
</feature>
<dbReference type="CDD" id="cd06850">
    <property type="entry name" value="biotinyl_domain"/>
    <property type="match status" value="1"/>
</dbReference>
<keyword evidence="6" id="KW-0092">Biotin</keyword>
<comment type="pathway">
    <text evidence="1">Metabolic intermediate metabolism; propanoyl-CoA degradation; succinyl-CoA from propanoyl-CoA: step 1/3.</text>
</comment>